<dbReference type="PANTHER" id="PTHR46585:SF1">
    <property type="entry name" value="CHROMO DOMAIN-CONTAINING PROTEIN"/>
    <property type="match status" value="1"/>
</dbReference>
<dbReference type="SUPFAM" id="SSF54160">
    <property type="entry name" value="Chromo domain-like"/>
    <property type="match status" value="1"/>
</dbReference>
<sequence length="332" mass="39442">MDQQENRLVWHSYTLFMFKFAENIIKHTRKLAKEHCYGCEVDHPSQRHHTCIMWTDEEHLNLYFDEAFDSMKTETITAQWKEEIEHLNIPELLMTRLFSFLEKEAPSREAIQVMAKRMRALEEHNERSTQGPRKIYYQFSQGGADVGPDKLYRILKSKGITIDLTSSYNATPHRTLNNIAPKDVNTNNEADIWAHMYLKPKTSNKGLKPYHFKINDLVRIASKNSTFERSYDEHFTREIFKVRKCFRMQGIPMYRLKSFLDAAGAAGFIRGNFYENEMQKVHKNEDSLWYIEKKIRKRKRKGITEWLVKLEGWPKEYNQWVAEQDITDKADS</sequence>
<dbReference type="Gene3D" id="2.40.50.40">
    <property type="match status" value="1"/>
</dbReference>
<reference evidence="1 2" key="1">
    <citation type="submission" date="2020-06" db="EMBL/GenBank/DDBJ databases">
        <authorList>
            <person name="Li R."/>
            <person name="Bekaert M."/>
        </authorList>
    </citation>
    <scope>NUCLEOTIDE SEQUENCE [LARGE SCALE GENOMIC DNA]</scope>
    <source>
        <strain evidence="2">wild</strain>
    </source>
</reference>
<dbReference type="InterPro" id="IPR016197">
    <property type="entry name" value="Chromo-like_dom_sf"/>
</dbReference>
<evidence type="ECO:0000313" key="2">
    <source>
        <dbReference type="Proteomes" id="UP000507470"/>
    </source>
</evidence>
<name>A0A6J8F0R0_MYTCO</name>
<evidence type="ECO:0000313" key="1">
    <source>
        <dbReference type="EMBL" id="CAC5426300.1"/>
    </source>
</evidence>
<dbReference type="Proteomes" id="UP000507470">
    <property type="component" value="Unassembled WGS sequence"/>
</dbReference>
<dbReference type="OrthoDB" id="6155824at2759"/>
<evidence type="ECO:0008006" key="3">
    <source>
        <dbReference type="Google" id="ProtNLM"/>
    </source>
</evidence>
<dbReference type="AlphaFoldDB" id="A0A6J8F0R0"/>
<proteinExistence type="predicted"/>
<dbReference type="PANTHER" id="PTHR46585">
    <property type="entry name" value="INTEGRASE CORE DOMAIN CONTAINING PROTEIN"/>
    <property type="match status" value="1"/>
</dbReference>
<accession>A0A6J8F0R0</accession>
<protein>
    <recommendedName>
        <fullName evidence="3">Chromo domain-containing protein</fullName>
    </recommendedName>
</protein>
<keyword evidence="2" id="KW-1185">Reference proteome</keyword>
<organism evidence="1 2">
    <name type="scientific">Mytilus coruscus</name>
    <name type="common">Sea mussel</name>
    <dbReference type="NCBI Taxonomy" id="42192"/>
    <lineage>
        <taxon>Eukaryota</taxon>
        <taxon>Metazoa</taxon>
        <taxon>Spiralia</taxon>
        <taxon>Lophotrochozoa</taxon>
        <taxon>Mollusca</taxon>
        <taxon>Bivalvia</taxon>
        <taxon>Autobranchia</taxon>
        <taxon>Pteriomorphia</taxon>
        <taxon>Mytilida</taxon>
        <taxon>Mytiloidea</taxon>
        <taxon>Mytilidae</taxon>
        <taxon>Mytilinae</taxon>
        <taxon>Mytilus</taxon>
    </lineage>
</organism>
<dbReference type="EMBL" id="CACVKT020010425">
    <property type="protein sequence ID" value="CAC5426300.1"/>
    <property type="molecule type" value="Genomic_DNA"/>
</dbReference>
<gene>
    <name evidence="1" type="ORF">MCOR_58027</name>
</gene>